<keyword evidence="2" id="KW-0812">Transmembrane</keyword>
<feature type="transmembrane region" description="Helical" evidence="2">
    <location>
        <begin position="6"/>
        <end position="25"/>
    </location>
</feature>
<sequence>MKKIKVVHVLIGISLVIWALFWYGYTTATQEKDSKELNQNTQKHVGSSVKEGKDGATEKHHIDEEKTK</sequence>
<evidence type="ECO:0000256" key="1">
    <source>
        <dbReference type="SAM" id="MobiDB-lite"/>
    </source>
</evidence>
<gene>
    <name evidence="3" type="ORF">COJ15_36310</name>
</gene>
<dbReference type="RefSeq" id="WP_098517939.1">
    <property type="nucleotide sequence ID" value="NZ_NUVX01000129.1"/>
</dbReference>
<dbReference type="AlphaFoldDB" id="A0A9X6ZPB3"/>
<proteinExistence type="predicted"/>
<dbReference type="EMBL" id="NUVX01000129">
    <property type="protein sequence ID" value="PFJ24673.1"/>
    <property type="molecule type" value="Genomic_DNA"/>
</dbReference>
<organism evidence="3 4">
    <name type="scientific">Bacillus thuringiensis</name>
    <dbReference type="NCBI Taxonomy" id="1428"/>
    <lineage>
        <taxon>Bacteria</taxon>
        <taxon>Bacillati</taxon>
        <taxon>Bacillota</taxon>
        <taxon>Bacilli</taxon>
        <taxon>Bacillales</taxon>
        <taxon>Bacillaceae</taxon>
        <taxon>Bacillus</taxon>
        <taxon>Bacillus cereus group</taxon>
    </lineage>
</organism>
<comment type="caution">
    <text evidence="3">The sequence shown here is derived from an EMBL/GenBank/DDBJ whole genome shotgun (WGS) entry which is preliminary data.</text>
</comment>
<keyword evidence="2" id="KW-1133">Transmembrane helix</keyword>
<reference evidence="3 4" key="1">
    <citation type="submission" date="2017-09" db="EMBL/GenBank/DDBJ databases">
        <title>Large-scale bioinformatics analysis of Bacillus genomes uncovers conserved roles of natural products in bacterial physiology.</title>
        <authorList>
            <consortium name="Agbiome Team Llc"/>
            <person name="Bleich R.M."/>
            <person name="Grubbs K.J."/>
            <person name="Santa Maria K.C."/>
            <person name="Allen S.E."/>
            <person name="Farag S."/>
            <person name="Shank E.A."/>
            <person name="Bowers A."/>
        </authorList>
    </citation>
    <scope>NUCLEOTIDE SEQUENCE [LARGE SCALE GENOMIC DNA]</scope>
    <source>
        <strain evidence="3 4">AFS085496</strain>
    </source>
</reference>
<name>A0A9X6ZPB3_BACTU</name>
<feature type="compositionally biased region" description="Basic and acidic residues" evidence="1">
    <location>
        <begin position="50"/>
        <end position="68"/>
    </location>
</feature>
<feature type="region of interest" description="Disordered" evidence="1">
    <location>
        <begin position="33"/>
        <end position="68"/>
    </location>
</feature>
<evidence type="ECO:0000256" key="2">
    <source>
        <dbReference type="SAM" id="Phobius"/>
    </source>
</evidence>
<protein>
    <submittedName>
        <fullName evidence="3">Uncharacterized protein</fullName>
    </submittedName>
</protein>
<keyword evidence="2" id="KW-0472">Membrane</keyword>
<evidence type="ECO:0000313" key="3">
    <source>
        <dbReference type="EMBL" id="PFJ24673.1"/>
    </source>
</evidence>
<dbReference type="Proteomes" id="UP000224003">
    <property type="component" value="Unassembled WGS sequence"/>
</dbReference>
<accession>A0A9X6ZPB3</accession>
<evidence type="ECO:0000313" key="4">
    <source>
        <dbReference type="Proteomes" id="UP000224003"/>
    </source>
</evidence>